<keyword evidence="2" id="KW-1185">Reference proteome</keyword>
<gene>
    <name evidence="1" type="ORF">AOL_s00215g397</name>
</gene>
<name>G1XSP9_ARTOA</name>
<proteinExistence type="predicted"/>
<evidence type="ECO:0000313" key="1">
    <source>
        <dbReference type="EMBL" id="EGX43661.1"/>
    </source>
</evidence>
<protein>
    <submittedName>
        <fullName evidence="1">Uncharacterized protein</fullName>
    </submittedName>
</protein>
<dbReference type="InParanoid" id="G1XSP9"/>
<dbReference type="HOGENOM" id="CLU_2291038_0_0_1"/>
<dbReference type="RefSeq" id="XP_011127901.1">
    <property type="nucleotide sequence ID" value="XM_011129599.1"/>
</dbReference>
<reference evidence="1 2" key="1">
    <citation type="journal article" date="2011" name="PLoS Pathog.">
        <title>Genomic and proteomic analyses of the fungus Arthrobotrys oligospora provide insights into nematode-trap formation.</title>
        <authorList>
            <person name="Yang J."/>
            <person name="Wang L."/>
            <person name="Ji X."/>
            <person name="Feng Y."/>
            <person name="Li X."/>
            <person name="Zou C."/>
            <person name="Xu J."/>
            <person name="Ren Y."/>
            <person name="Mi Q."/>
            <person name="Wu J."/>
            <person name="Liu S."/>
            <person name="Liu Y."/>
            <person name="Huang X."/>
            <person name="Wang H."/>
            <person name="Niu X."/>
            <person name="Li J."/>
            <person name="Liang L."/>
            <person name="Luo Y."/>
            <person name="Ji K."/>
            <person name="Zhou W."/>
            <person name="Yu Z."/>
            <person name="Li G."/>
            <person name="Liu Y."/>
            <person name="Li L."/>
            <person name="Qiao M."/>
            <person name="Feng L."/>
            <person name="Zhang K.-Q."/>
        </authorList>
    </citation>
    <scope>NUCLEOTIDE SEQUENCE [LARGE SCALE GENOMIC DNA]</scope>
    <source>
        <strain evidence="2">ATCC 24927 / CBS 115.81 / DSM 1491</strain>
    </source>
</reference>
<comment type="caution">
    <text evidence="1">The sequence shown here is derived from an EMBL/GenBank/DDBJ whole genome shotgun (WGS) entry which is preliminary data.</text>
</comment>
<accession>G1XSP9</accession>
<evidence type="ECO:0000313" key="2">
    <source>
        <dbReference type="Proteomes" id="UP000008784"/>
    </source>
</evidence>
<dbReference type="Proteomes" id="UP000008784">
    <property type="component" value="Unassembled WGS sequence"/>
</dbReference>
<dbReference type="GeneID" id="22898820"/>
<dbReference type="AlphaFoldDB" id="G1XSP9"/>
<organism evidence="1 2">
    <name type="scientific">Arthrobotrys oligospora (strain ATCC 24927 / CBS 115.81 / DSM 1491)</name>
    <name type="common">Nematode-trapping fungus</name>
    <name type="synonym">Didymozoophaga oligospora</name>
    <dbReference type="NCBI Taxonomy" id="756982"/>
    <lineage>
        <taxon>Eukaryota</taxon>
        <taxon>Fungi</taxon>
        <taxon>Dikarya</taxon>
        <taxon>Ascomycota</taxon>
        <taxon>Pezizomycotina</taxon>
        <taxon>Orbiliomycetes</taxon>
        <taxon>Orbiliales</taxon>
        <taxon>Orbiliaceae</taxon>
        <taxon>Orbilia</taxon>
        <taxon>Orbilia oligospora</taxon>
    </lineage>
</organism>
<dbReference type="EMBL" id="ADOT01000316">
    <property type="protein sequence ID" value="EGX43661.1"/>
    <property type="molecule type" value="Genomic_DNA"/>
</dbReference>
<sequence>MLYFTWLRRFGYIFPPQLKVIDNRVLSDGPNAESKCILQGFGCTNCNKQVSVCGSALDQMPGTLLLTSKRPFNLCSMPSRDLSFQSEASPGVFRKPNAVWT</sequence>